<reference evidence="3" key="1">
    <citation type="journal article" date="2007" name="Nature">
        <title>Genome of the marsupial Monodelphis domestica reveals innovation in non-coding sequences.</title>
        <authorList>
            <person name="Mikkelsen T.S."/>
            <person name="Wakefield M.J."/>
            <person name="Aken B."/>
            <person name="Amemiya C.T."/>
            <person name="Chang J.L."/>
            <person name="Duke S."/>
            <person name="Garber M."/>
            <person name="Gentles A.J."/>
            <person name="Goodstadt L."/>
            <person name="Heger A."/>
            <person name="Jurka J."/>
            <person name="Kamal M."/>
            <person name="Mauceli E."/>
            <person name="Searle S.M."/>
            <person name="Sharpe T."/>
            <person name="Baker M.L."/>
            <person name="Batzer M.A."/>
            <person name="Benos P.V."/>
            <person name="Belov K."/>
            <person name="Clamp M."/>
            <person name="Cook A."/>
            <person name="Cuff J."/>
            <person name="Das R."/>
            <person name="Davidow L."/>
            <person name="Deakin J.E."/>
            <person name="Fazzari M.J."/>
            <person name="Glass J.L."/>
            <person name="Grabherr M."/>
            <person name="Greally J.M."/>
            <person name="Gu W."/>
            <person name="Hore T.A."/>
            <person name="Huttley G.A."/>
            <person name="Kleber M."/>
            <person name="Jirtle R.L."/>
            <person name="Koina E."/>
            <person name="Lee J.T."/>
            <person name="Mahony S."/>
            <person name="Marra M.A."/>
            <person name="Miller R.D."/>
            <person name="Nicholls R.D."/>
            <person name="Oda M."/>
            <person name="Papenfuss A.T."/>
            <person name="Parra Z.E."/>
            <person name="Pollock D.D."/>
            <person name="Ray D.A."/>
            <person name="Schein J.E."/>
            <person name="Speed T.P."/>
            <person name="Thompson K."/>
            <person name="VandeBerg J.L."/>
            <person name="Wade C.M."/>
            <person name="Walker J.A."/>
            <person name="Waters P.D."/>
            <person name="Webber C."/>
            <person name="Weidman J.R."/>
            <person name="Xie X."/>
            <person name="Zody M.C."/>
            <person name="Baldwin J."/>
            <person name="Abdouelleil A."/>
            <person name="Abdulkadir J."/>
            <person name="Abebe A."/>
            <person name="Abera B."/>
            <person name="Abreu J."/>
            <person name="Acer S.C."/>
            <person name="Aftuck L."/>
            <person name="Alexander A."/>
            <person name="An P."/>
            <person name="Anderson E."/>
            <person name="Anderson S."/>
            <person name="Arachi H."/>
            <person name="Azer M."/>
            <person name="Bachantsang P."/>
            <person name="Barry A."/>
            <person name="Bayul T."/>
            <person name="Berlin A."/>
            <person name="Bessette D."/>
            <person name="Bloom T."/>
            <person name="Bloom T."/>
            <person name="Boguslavskiy L."/>
            <person name="Bonnet C."/>
            <person name="Boukhgalter B."/>
            <person name="Bourzgui I."/>
            <person name="Brown A."/>
            <person name="Cahill P."/>
            <person name="Channer S."/>
            <person name="Cheshatsang Y."/>
            <person name="Chuda L."/>
            <person name="Citroen M."/>
            <person name="Collymore A."/>
            <person name="Cooke P."/>
            <person name="Costello M."/>
            <person name="D'Aco K."/>
            <person name="Daza R."/>
            <person name="De Haan G."/>
            <person name="DeGray S."/>
            <person name="DeMaso C."/>
            <person name="Dhargay N."/>
            <person name="Dooley K."/>
            <person name="Dooley E."/>
            <person name="Doricent M."/>
            <person name="Dorje P."/>
            <person name="Dorjee K."/>
            <person name="Dupes A."/>
            <person name="Elong R."/>
            <person name="Falk J."/>
            <person name="Farina A."/>
            <person name="Faro S."/>
            <person name="Ferguson D."/>
            <person name="Fisher S."/>
            <person name="Foley C.D."/>
            <person name="Franke A."/>
            <person name="Friedrich D."/>
            <person name="Gadbois L."/>
            <person name="Gearin G."/>
            <person name="Gearin C.R."/>
            <person name="Giannoukos G."/>
            <person name="Goode T."/>
            <person name="Graham J."/>
            <person name="Grandbois E."/>
            <person name="Grewal S."/>
            <person name="Gyaltsen K."/>
            <person name="Hafez N."/>
            <person name="Hagos B."/>
            <person name="Hall J."/>
            <person name="Henson C."/>
            <person name="Hollinger A."/>
            <person name="Honan T."/>
            <person name="Huard M.D."/>
            <person name="Hughes L."/>
            <person name="Hurhula B."/>
            <person name="Husby M.E."/>
            <person name="Kamat A."/>
            <person name="Kanga B."/>
            <person name="Kashin S."/>
            <person name="Khazanovich D."/>
            <person name="Kisner P."/>
            <person name="Lance K."/>
            <person name="Lara M."/>
            <person name="Lee W."/>
            <person name="Lennon N."/>
            <person name="Letendre F."/>
            <person name="LeVine R."/>
            <person name="Lipovsky A."/>
            <person name="Liu X."/>
            <person name="Liu J."/>
            <person name="Liu S."/>
            <person name="Lokyitsang T."/>
            <person name="Lokyitsang Y."/>
            <person name="Lubonja R."/>
            <person name="Lui A."/>
            <person name="MacDonald P."/>
            <person name="Magnisalis V."/>
            <person name="Maru K."/>
            <person name="Matthews C."/>
            <person name="McCusker W."/>
            <person name="McDonough S."/>
            <person name="Mehta T."/>
            <person name="Meldrim J."/>
            <person name="Meneus L."/>
            <person name="Mihai O."/>
            <person name="Mihalev A."/>
            <person name="Mihova T."/>
            <person name="Mittelman R."/>
            <person name="Mlenga V."/>
            <person name="Montmayeur A."/>
            <person name="Mulrain L."/>
            <person name="Navidi A."/>
            <person name="Naylor J."/>
            <person name="Negash T."/>
            <person name="Nguyen T."/>
            <person name="Nguyen N."/>
            <person name="Nicol R."/>
            <person name="Norbu C."/>
            <person name="Norbu N."/>
            <person name="Novod N."/>
            <person name="O'Neill B."/>
            <person name="Osman S."/>
            <person name="Markiewicz E."/>
            <person name="Oyono O.L."/>
            <person name="Patti C."/>
            <person name="Phunkhang P."/>
            <person name="Pierre F."/>
            <person name="Priest M."/>
            <person name="Raghuraman S."/>
            <person name="Rege F."/>
            <person name="Reyes R."/>
            <person name="Rise C."/>
            <person name="Rogov P."/>
            <person name="Ross K."/>
            <person name="Ryan E."/>
            <person name="Settipalli S."/>
            <person name="Shea T."/>
            <person name="Sherpa N."/>
            <person name="Shi L."/>
            <person name="Shih D."/>
            <person name="Sparrow T."/>
            <person name="Spaulding J."/>
            <person name="Stalker J."/>
            <person name="Stange-Thomann N."/>
            <person name="Stavropoulos S."/>
            <person name="Stone C."/>
            <person name="Strader C."/>
            <person name="Tesfaye S."/>
            <person name="Thomson T."/>
            <person name="Thoulutsang Y."/>
            <person name="Thoulutsang D."/>
            <person name="Topham K."/>
            <person name="Topping I."/>
            <person name="Tsamla T."/>
            <person name="Vassiliev H."/>
            <person name="Vo A."/>
            <person name="Wangchuk T."/>
            <person name="Wangdi T."/>
            <person name="Weiand M."/>
            <person name="Wilkinson J."/>
            <person name="Wilson A."/>
            <person name="Yadav S."/>
            <person name="Young G."/>
            <person name="Yu Q."/>
            <person name="Zembek L."/>
            <person name="Zhong D."/>
            <person name="Zimmer A."/>
            <person name="Zwirko Z."/>
            <person name="Jaffe D.B."/>
            <person name="Alvarez P."/>
            <person name="Brockman W."/>
            <person name="Butler J."/>
            <person name="Chin C."/>
            <person name="Gnerre S."/>
            <person name="MacCallum I."/>
            <person name="Graves J.A."/>
            <person name="Ponting C.P."/>
            <person name="Breen M."/>
            <person name="Samollow P.B."/>
            <person name="Lander E.S."/>
            <person name="Lindblad-Toh K."/>
        </authorList>
    </citation>
    <scope>NUCLEOTIDE SEQUENCE [LARGE SCALE GENOMIC DNA]</scope>
</reference>
<feature type="region of interest" description="Disordered" evidence="1">
    <location>
        <begin position="589"/>
        <end position="620"/>
    </location>
</feature>
<keyword evidence="4" id="KW-1185">Reference proteome</keyword>
<feature type="compositionally biased region" description="Acidic residues" evidence="1">
    <location>
        <begin position="605"/>
        <end position="620"/>
    </location>
</feature>
<evidence type="ECO:0000256" key="1">
    <source>
        <dbReference type="SAM" id="MobiDB-lite"/>
    </source>
</evidence>
<dbReference type="Bgee" id="ENSMODG00000010747">
    <property type="expression patterns" value="Expressed in hindlimb bud and 10 other cell types or tissues"/>
</dbReference>
<feature type="compositionally biased region" description="Basic and acidic residues" evidence="1">
    <location>
        <begin position="344"/>
        <end position="364"/>
    </location>
</feature>
<dbReference type="InterPro" id="IPR040126">
    <property type="entry name" value="STOX1/2"/>
</dbReference>
<dbReference type="InParanoid" id="H9H6F0"/>
<accession>H9H6F0</accession>
<dbReference type="GO" id="GO:0005634">
    <property type="term" value="C:nucleus"/>
    <property type="evidence" value="ECO:0000318"/>
    <property type="project" value="GO_Central"/>
</dbReference>
<feature type="compositionally biased region" description="Basic and acidic residues" evidence="1">
    <location>
        <begin position="670"/>
        <end position="679"/>
    </location>
</feature>
<feature type="compositionally biased region" description="Basic residues" evidence="1">
    <location>
        <begin position="303"/>
        <end position="319"/>
    </location>
</feature>
<evidence type="ECO:0000313" key="4">
    <source>
        <dbReference type="Proteomes" id="UP000002280"/>
    </source>
</evidence>
<dbReference type="InterPro" id="IPR019391">
    <property type="entry name" value="Storkhead-box_WHD"/>
</dbReference>
<dbReference type="STRING" id="13616.ENSMODP00000013463"/>
<dbReference type="AlphaFoldDB" id="H9H6F0"/>
<evidence type="ECO:0000259" key="2">
    <source>
        <dbReference type="Pfam" id="PF10264"/>
    </source>
</evidence>
<dbReference type="PANTHER" id="PTHR22437:SF1">
    <property type="entry name" value="STORKHEAD-BOX PROTEIN 1"/>
    <property type="match status" value="1"/>
</dbReference>
<sequence>MNPITQSQFIPLAEVLCCAIADMNAAHVVVTQESLLDQLVKHYPGIATPSQEVLYSTLGSLIKERKIYHTGEGYFIVTPQTYFITSPSSREKRAALEEGHDLPPSVTYLVSMDSQAEGAREKGTSPSHCKSCRCFPDPCPGEGRGPPAAEEAGRKGQKNPGEAGPSGHSQAISTADDLRVVCEGPRPRPPPKTRRRAGSSGSPLFWRQMSRKERPKKDRRTFSAQFPPEEWPVRDEENLDNIPRDIEHEIIKRINPELTVDNLVRHTVLMQKYEERKKYMSQGTSTDLVPAGHKQQPPPGKAGGRRRQSRSGRHRRKAHSNRERSRGRSQRGSQAGEPRSGIARPEELSGHLPEEAVPRARTPEQDPAQTPLGDPRGADPHFIYKKRISNPFPGFPHRGNPALRGYKGQKDGDPRPRQLKKPPGPFQRSRSLDSSRNVDGEAQQPCPEQPQDKAEPLIPSHSSVQPIADDFQDGLSNDSPSGVLRTGGQGHPCRESPPACLGQDKAAPDVPWKIHSRVDRLGETQLESRHHSRSRAPGCGLADPAVVLQFQNLSLLDRHPRQPKRLPRDTPRELPGTAFVKCWENENEGFTDEDDEQPMYQKEADGDEDACSSLEEDEDEDEDFAEKHILCPARPGHLPYSFTCGSLWDDAGKASMTEGPLGHWNVRSGPTEHGRKTPRLEPQTPESRGYGRPAGSLAEADRRQKVDLSGETRSLRPFGCRRDEEAAAAKRVQVSSELVDGSIFDYYNTSEADSEAETLQNSPGEVGEKPACWALGPPAEETRKHGRQKPELFSDPRMPVLAQRAPQEQNHLEGTENHSLTGDSGIDSPRTQSLTSNNSVLLEGLKRRRSFLQNFEGLNSTRNRPMLTSNSLLQLTPVINV</sequence>
<dbReference type="Proteomes" id="UP000002280">
    <property type="component" value="Unplaced"/>
</dbReference>
<protein>
    <submittedName>
        <fullName evidence="3">Storkhead-box protein 1</fullName>
    </submittedName>
</protein>
<name>H9H6F0_MONDO</name>
<feature type="compositionally biased region" description="Basic and acidic residues" evidence="1">
    <location>
        <begin position="430"/>
        <end position="439"/>
    </location>
</feature>
<dbReference type="eggNOG" id="KOG3897">
    <property type="taxonomic scope" value="Eukaryota"/>
</dbReference>
<dbReference type="Pfam" id="PF10264">
    <property type="entry name" value="WHD_Storkhead"/>
    <property type="match status" value="1"/>
</dbReference>
<dbReference type="KEGG" id="mdo:100031381"/>
<feature type="region of interest" description="Disordered" evidence="1">
    <location>
        <begin position="279"/>
        <end position="511"/>
    </location>
</feature>
<dbReference type="Ensembl" id="ENSMODT00000013709.3">
    <property type="protein sequence ID" value="ENSMODP00000013463.2"/>
    <property type="gene ID" value="ENSMODG00000010747.3"/>
</dbReference>
<dbReference type="GeneTree" id="ENSGT00520000055589"/>
<reference evidence="3" key="3">
    <citation type="submission" date="2025-09" db="UniProtKB">
        <authorList>
            <consortium name="Ensembl"/>
        </authorList>
    </citation>
    <scope>IDENTIFICATION</scope>
</reference>
<organism evidence="3 4">
    <name type="scientific">Monodelphis domestica</name>
    <name type="common">Gray short-tailed opossum</name>
    <dbReference type="NCBI Taxonomy" id="13616"/>
    <lineage>
        <taxon>Eukaryota</taxon>
        <taxon>Metazoa</taxon>
        <taxon>Chordata</taxon>
        <taxon>Craniata</taxon>
        <taxon>Vertebrata</taxon>
        <taxon>Euteleostomi</taxon>
        <taxon>Mammalia</taxon>
        <taxon>Metatheria</taxon>
        <taxon>Didelphimorphia</taxon>
        <taxon>Didelphidae</taxon>
        <taxon>Monodelphis</taxon>
    </lineage>
</organism>
<dbReference type="GO" id="GO:0005737">
    <property type="term" value="C:cytoplasm"/>
    <property type="evidence" value="ECO:0000318"/>
    <property type="project" value="GO_Central"/>
</dbReference>
<evidence type="ECO:0000313" key="3">
    <source>
        <dbReference type="Ensembl" id="ENSMODP00000013463.2"/>
    </source>
</evidence>
<feature type="domain" description="Winged helix Storkhead-box1" evidence="2">
    <location>
        <begin position="1"/>
        <end position="79"/>
    </location>
</feature>
<reference evidence="3" key="2">
    <citation type="submission" date="2025-08" db="UniProtKB">
        <authorList>
            <consortium name="Ensembl"/>
        </authorList>
    </citation>
    <scope>IDENTIFICATION</scope>
</reference>
<dbReference type="OMA" id="PHTYFIT"/>
<dbReference type="HOGENOM" id="CLU_306723_0_0_1"/>
<dbReference type="GO" id="GO:0000977">
    <property type="term" value="F:RNA polymerase II transcription regulatory region sequence-specific DNA binding"/>
    <property type="evidence" value="ECO:0000318"/>
    <property type="project" value="GO_Central"/>
</dbReference>
<dbReference type="GO" id="GO:0006357">
    <property type="term" value="P:regulation of transcription by RNA polymerase II"/>
    <property type="evidence" value="ECO:0007669"/>
    <property type="project" value="InterPro"/>
</dbReference>
<feature type="region of interest" description="Disordered" evidence="1">
    <location>
        <begin position="659"/>
        <end position="707"/>
    </location>
</feature>
<dbReference type="FunCoup" id="H9H6F0">
    <property type="interactions" value="973"/>
</dbReference>
<proteinExistence type="predicted"/>
<feature type="region of interest" description="Disordered" evidence="1">
    <location>
        <begin position="142"/>
        <end position="231"/>
    </location>
</feature>
<dbReference type="PANTHER" id="PTHR22437">
    <property type="entry name" value="WINGED HELIX DOMAIN-CONTAINING PROTEIN"/>
    <property type="match status" value="1"/>
</dbReference>
<feature type="region of interest" description="Disordered" evidence="1">
    <location>
        <begin position="805"/>
        <end position="837"/>
    </location>
</feature>